<name>A0AAV1E6H7_OLDCO</name>
<evidence type="ECO:0000313" key="2">
    <source>
        <dbReference type="Proteomes" id="UP001161247"/>
    </source>
</evidence>
<dbReference type="AlphaFoldDB" id="A0AAV1E6H7"/>
<keyword evidence="2" id="KW-1185">Reference proteome</keyword>
<dbReference type="PANTHER" id="PTHR31723:SF10">
    <property type="entry name" value="PATHOGEN-RELATED PROTEIN"/>
    <property type="match status" value="1"/>
</dbReference>
<dbReference type="InterPro" id="IPR032710">
    <property type="entry name" value="NTF2-like_dom_sf"/>
</dbReference>
<reference evidence="1" key="1">
    <citation type="submission" date="2023-03" db="EMBL/GenBank/DDBJ databases">
        <authorList>
            <person name="Julca I."/>
        </authorList>
    </citation>
    <scope>NUCLEOTIDE SEQUENCE</scope>
</reference>
<organism evidence="1 2">
    <name type="scientific">Oldenlandia corymbosa var. corymbosa</name>
    <dbReference type="NCBI Taxonomy" id="529605"/>
    <lineage>
        <taxon>Eukaryota</taxon>
        <taxon>Viridiplantae</taxon>
        <taxon>Streptophyta</taxon>
        <taxon>Embryophyta</taxon>
        <taxon>Tracheophyta</taxon>
        <taxon>Spermatophyta</taxon>
        <taxon>Magnoliopsida</taxon>
        <taxon>eudicotyledons</taxon>
        <taxon>Gunneridae</taxon>
        <taxon>Pentapetalae</taxon>
        <taxon>asterids</taxon>
        <taxon>lamiids</taxon>
        <taxon>Gentianales</taxon>
        <taxon>Rubiaceae</taxon>
        <taxon>Rubioideae</taxon>
        <taxon>Spermacoceae</taxon>
        <taxon>Hedyotis-Oldenlandia complex</taxon>
        <taxon>Oldenlandia</taxon>
    </lineage>
</organism>
<gene>
    <name evidence="1" type="ORF">OLC1_LOCUS22135</name>
</gene>
<dbReference type="Gene3D" id="3.10.450.50">
    <property type="match status" value="1"/>
</dbReference>
<protein>
    <submittedName>
        <fullName evidence="1">OLC1v1016628C5</fullName>
    </submittedName>
</protein>
<dbReference type="PANTHER" id="PTHR31723">
    <property type="entry name" value="PATHOGENESIS-RELATED FAMILY PROTEIN"/>
    <property type="match status" value="1"/>
</dbReference>
<evidence type="ECO:0000313" key="1">
    <source>
        <dbReference type="EMBL" id="CAI9115654.1"/>
    </source>
</evidence>
<dbReference type="Proteomes" id="UP001161247">
    <property type="component" value="Chromosome 8"/>
</dbReference>
<proteinExistence type="predicted"/>
<accession>A0AAV1E6H7</accession>
<dbReference type="InterPro" id="IPR053218">
    <property type="entry name" value="Pathogen-related_defense"/>
</dbReference>
<dbReference type="EMBL" id="OX459125">
    <property type="protein sequence ID" value="CAI9115654.1"/>
    <property type="molecule type" value="Genomic_DNA"/>
</dbReference>
<sequence length="240" mass="27153">MATSAAEAGDKYRSYLTEEDLKNTSWRFGPPNYDVVNKLFEEGRTQKWPEGSVEEKVQRLLKTWEMELVHKANPDEYKTLDAKNFTISINGRKPLTLEGIVKIGGGYNLFLQTGLPEKFRVYDPATETKETSMQIFTSTFPRGFAIEILRVYSGPPSIVYKFRHWAYMEGAFKGHAPTGELVEFFGTGVFEVDEQSNKIVKVQFFYDPKQLLEGLVKGDKIGDELKATASSTCPFMAASK</sequence>
<dbReference type="SUPFAM" id="SSF54427">
    <property type="entry name" value="NTF2-like"/>
    <property type="match status" value="1"/>
</dbReference>